<dbReference type="GO" id="GO:0016491">
    <property type="term" value="F:oxidoreductase activity"/>
    <property type="evidence" value="ECO:0007669"/>
    <property type="project" value="UniProtKB-KW"/>
</dbReference>
<sequence>MSATTTASASGVSSSSTSGSYDALVLGAGWSGILTALRLTENHQKVLLLEARERVGGRAFTHTYDNNSKGSGDRTVKGKKSWGVEAQRDGVQAVDFGCSWIHGYYEGNPVKGICEKLNIPVSIPTPKKATIVGPSGALPEDLVQKITSNLSNAMSSAQALARSWSSGSTPASASLASYLLAHDSPLFSGLTDEQRPLAEGYARQMHIPLGTTLEHVALRWAGFEQNFSGTDAAPEGGFTRVIDALVEQFVQQGGKLASSEEVKKIQSQKEEGIKVVTASGTYEAPVAVCTFPLAVLKQQEANLFDPPLSEKKREVIQRTNVGDLNKVMLVYESAWWPKDVGTFTILPSSGSSSTAQGSADLPALLAKTTLMVGADTEHSRLLVMIGASAGRDLESFTRPQVADALHAYLAERIPVAGKGETGVQSPSHNFMTRWSKHALTGGATTTPVVVGEENSPLDFVELSKPEYSSHLLFAGEHTDLHHRGSVAGAVVSAEREAARALAFLEKRKVNQKHGGGGGGGVKERRKEEVVSDDAAAKM</sequence>
<evidence type="ECO:0000256" key="1">
    <source>
        <dbReference type="ARBA" id="ARBA00005995"/>
    </source>
</evidence>
<dbReference type="Gene3D" id="3.50.50.60">
    <property type="entry name" value="FAD/NAD(P)-binding domain"/>
    <property type="match status" value="1"/>
</dbReference>
<dbReference type="GeneID" id="37012045"/>
<dbReference type="Pfam" id="PF01593">
    <property type="entry name" value="Amino_oxidase"/>
    <property type="match status" value="1"/>
</dbReference>
<keyword evidence="2" id="KW-0560">Oxidoreductase</keyword>
<dbReference type="PANTHER" id="PTHR10742:SF386">
    <property type="entry name" value="LYSINE-SPECIFIC HISTONE DEMETHYLASE 1A"/>
    <property type="match status" value="1"/>
</dbReference>
<evidence type="ECO:0000256" key="3">
    <source>
        <dbReference type="SAM" id="MobiDB-lite"/>
    </source>
</evidence>
<keyword evidence="6" id="KW-1185">Reference proteome</keyword>
<protein>
    <submittedName>
        <fullName evidence="5">FAD/NAD(P)-binding domain-containing protein</fullName>
    </submittedName>
</protein>
<dbReference type="EMBL" id="KZ819326">
    <property type="protein sequence ID" value="PWN20964.1"/>
    <property type="molecule type" value="Genomic_DNA"/>
</dbReference>
<dbReference type="InterPro" id="IPR002937">
    <property type="entry name" value="Amino_oxidase"/>
</dbReference>
<dbReference type="SUPFAM" id="SSF51905">
    <property type="entry name" value="FAD/NAD(P)-binding domain"/>
    <property type="match status" value="1"/>
</dbReference>
<dbReference type="Proteomes" id="UP000245942">
    <property type="component" value="Unassembled WGS sequence"/>
</dbReference>
<evidence type="ECO:0000313" key="5">
    <source>
        <dbReference type="EMBL" id="PWN20964.1"/>
    </source>
</evidence>
<dbReference type="OrthoDB" id="5046242at2759"/>
<feature type="region of interest" description="Disordered" evidence="3">
    <location>
        <begin position="510"/>
        <end position="538"/>
    </location>
</feature>
<name>A0A316U7Y9_9BASI</name>
<comment type="similarity">
    <text evidence="1">Belongs to the flavin monoamine oxidase family.</text>
</comment>
<feature type="domain" description="Amine oxidase" evidence="4">
    <location>
        <begin position="31"/>
        <end position="501"/>
    </location>
</feature>
<evidence type="ECO:0000256" key="2">
    <source>
        <dbReference type="ARBA" id="ARBA00023002"/>
    </source>
</evidence>
<evidence type="ECO:0000313" key="6">
    <source>
        <dbReference type="Proteomes" id="UP000245942"/>
    </source>
</evidence>
<feature type="compositionally biased region" description="Basic and acidic residues" evidence="3">
    <location>
        <begin position="521"/>
        <end position="538"/>
    </location>
</feature>
<reference evidence="5 6" key="1">
    <citation type="journal article" date="2018" name="Mol. Biol. Evol.">
        <title>Broad Genomic Sampling Reveals a Smut Pathogenic Ancestry of the Fungal Clade Ustilaginomycotina.</title>
        <authorList>
            <person name="Kijpornyongpan T."/>
            <person name="Mondo S.J."/>
            <person name="Barry K."/>
            <person name="Sandor L."/>
            <person name="Lee J."/>
            <person name="Lipzen A."/>
            <person name="Pangilinan J."/>
            <person name="LaButti K."/>
            <person name="Hainaut M."/>
            <person name="Henrissat B."/>
            <person name="Grigoriev I.V."/>
            <person name="Spatafora J.W."/>
            <person name="Aime M.C."/>
        </authorList>
    </citation>
    <scope>NUCLEOTIDE SEQUENCE [LARGE SCALE GENOMIC DNA]</scope>
    <source>
        <strain evidence="5 6">MCA 4718</strain>
    </source>
</reference>
<dbReference type="SUPFAM" id="SSF54373">
    <property type="entry name" value="FAD-linked reductases, C-terminal domain"/>
    <property type="match status" value="1"/>
</dbReference>
<dbReference type="GO" id="GO:0003682">
    <property type="term" value="F:chromatin binding"/>
    <property type="evidence" value="ECO:0007669"/>
    <property type="project" value="TreeGrafter"/>
</dbReference>
<dbReference type="GO" id="GO:0050660">
    <property type="term" value="F:flavin adenine dinucleotide binding"/>
    <property type="evidence" value="ECO:0007669"/>
    <property type="project" value="TreeGrafter"/>
</dbReference>
<dbReference type="AlphaFoldDB" id="A0A316U7Y9"/>
<dbReference type="PANTHER" id="PTHR10742">
    <property type="entry name" value="FLAVIN MONOAMINE OXIDASE"/>
    <property type="match status" value="1"/>
</dbReference>
<dbReference type="RefSeq" id="XP_025348124.1">
    <property type="nucleotide sequence ID" value="XM_025490311.1"/>
</dbReference>
<evidence type="ECO:0000259" key="4">
    <source>
        <dbReference type="Pfam" id="PF01593"/>
    </source>
</evidence>
<accession>A0A316U7Y9</accession>
<gene>
    <name evidence="5" type="ORF">BCV69DRAFT_248821</name>
</gene>
<dbReference type="STRING" id="1684307.A0A316U7Y9"/>
<dbReference type="InterPro" id="IPR050281">
    <property type="entry name" value="Flavin_monoamine_oxidase"/>
</dbReference>
<organism evidence="5 6">
    <name type="scientific">Pseudomicrostroma glucosiphilum</name>
    <dbReference type="NCBI Taxonomy" id="1684307"/>
    <lineage>
        <taxon>Eukaryota</taxon>
        <taxon>Fungi</taxon>
        <taxon>Dikarya</taxon>
        <taxon>Basidiomycota</taxon>
        <taxon>Ustilaginomycotina</taxon>
        <taxon>Exobasidiomycetes</taxon>
        <taxon>Microstromatales</taxon>
        <taxon>Microstromatales incertae sedis</taxon>
        <taxon>Pseudomicrostroma</taxon>
    </lineage>
</organism>
<dbReference type="GO" id="GO:0006338">
    <property type="term" value="P:chromatin remodeling"/>
    <property type="evidence" value="ECO:0007669"/>
    <property type="project" value="TreeGrafter"/>
</dbReference>
<proteinExistence type="inferred from homology"/>
<dbReference type="InterPro" id="IPR036188">
    <property type="entry name" value="FAD/NAD-bd_sf"/>
</dbReference>
<dbReference type="Gene3D" id="3.90.660.10">
    <property type="match status" value="1"/>
</dbReference>